<evidence type="ECO:0000313" key="3">
    <source>
        <dbReference type="Proteomes" id="UP000314294"/>
    </source>
</evidence>
<gene>
    <name evidence="2" type="ORF">EYF80_068251</name>
</gene>
<evidence type="ECO:0000256" key="1">
    <source>
        <dbReference type="SAM" id="MobiDB-lite"/>
    </source>
</evidence>
<evidence type="ECO:0000313" key="2">
    <source>
        <dbReference type="EMBL" id="TNN21637.1"/>
    </source>
</evidence>
<accession>A0A4Z2DYX8</accession>
<dbReference type="Proteomes" id="UP000314294">
    <property type="component" value="Unassembled WGS sequence"/>
</dbReference>
<protein>
    <submittedName>
        <fullName evidence="2">Uncharacterized protein</fullName>
    </submittedName>
</protein>
<keyword evidence="3" id="KW-1185">Reference proteome</keyword>
<dbReference type="AlphaFoldDB" id="A0A4Z2DYX8"/>
<comment type="caution">
    <text evidence="2">The sequence shown here is derived from an EMBL/GenBank/DDBJ whole genome shotgun (WGS) entry which is preliminary data.</text>
</comment>
<reference evidence="2 3" key="1">
    <citation type="submission" date="2019-03" db="EMBL/GenBank/DDBJ databases">
        <title>First draft genome of Liparis tanakae, snailfish: a comprehensive survey of snailfish specific genes.</title>
        <authorList>
            <person name="Kim W."/>
            <person name="Song I."/>
            <person name="Jeong J.-H."/>
            <person name="Kim D."/>
            <person name="Kim S."/>
            <person name="Ryu S."/>
            <person name="Song J.Y."/>
            <person name="Lee S.K."/>
        </authorList>
    </citation>
    <scope>NUCLEOTIDE SEQUENCE [LARGE SCALE GENOMIC DNA]</scope>
    <source>
        <tissue evidence="2">Muscle</tissue>
    </source>
</reference>
<feature type="region of interest" description="Disordered" evidence="1">
    <location>
        <begin position="1"/>
        <end position="59"/>
    </location>
</feature>
<sequence length="59" mass="6132">MSSCGTWLPPPPPAAACSPHTRPSNPAEQKGERPPPGRALPLYEPTPRDILSGVLSGST</sequence>
<dbReference type="EMBL" id="SRLO01026752">
    <property type="protein sequence ID" value="TNN21637.1"/>
    <property type="molecule type" value="Genomic_DNA"/>
</dbReference>
<organism evidence="2 3">
    <name type="scientific">Liparis tanakae</name>
    <name type="common">Tanaka's snailfish</name>
    <dbReference type="NCBI Taxonomy" id="230148"/>
    <lineage>
        <taxon>Eukaryota</taxon>
        <taxon>Metazoa</taxon>
        <taxon>Chordata</taxon>
        <taxon>Craniata</taxon>
        <taxon>Vertebrata</taxon>
        <taxon>Euteleostomi</taxon>
        <taxon>Actinopterygii</taxon>
        <taxon>Neopterygii</taxon>
        <taxon>Teleostei</taxon>
        <taxon>Neoteleostei</taxon>
        <taxon>Acanthomorphata</taxon>
        <taxon>Eupercaria</taxon>
        <taxon>Perciformes</taxon>
        <taxon>Cottioidei</taxon>
        <taxon>Cottales</taxon>
        <taxon>Liparidae</taxon>
        <taxon>Liparis</taxon>
    </lineage>
</organism>
<proteinExistence type="predicted"/>
<name>A0A4Z2DYX8_9TELE</name>